<dbReference type="Pfam" id="PF01547">
    <property type="entry name" value="SBP_bac_1"/>
    <property type="match status" value="1"/>
</dbReference>
<dbReference type="PROSITE" id="PS51257">
    <property type="entry name" value="PROKAR_LIPOPROTEIN"/>
    <property type="match status" value="1"/>
</dbReference>
<gene>
    <name evidence="5" type="ORF">ACFQGD_01720</name>
</gene>
<keyword evidence="3 4" id="KW-0732">Signal</keyword>
<sequence>MRTRARIRAAVGASLVASLLAACGTGSGDEESAVPEVGDFTGRGPISFVAGKDFAGGMSALLKEWNDKHPDEKVTFIELPEQADQQRQQYIQNAETQSDAYDVISVDVVWTSEFAAHRWIDPLPEDEFETGKMLDPVVEAAKYRGQLYGAPNYTDAGLLYYRTDLLRKAGFDEPPTTWDEMAQQCDEILELPESKGMSCYAGQFEKYEGLTVNFAESIQSAGGSIVGEDGKPALDTPEAKEGFSNLVDGFESGMIPKEAITYQEETGRQAFQKGDLVFHRQWPYQYALANADDGSSEVAGKFDVAPLPGVDGPGSSSLGGWNLAVSSFAKNKATALDFIKFMTTEEMQRKRLVESTQAPVYASLYEDDELIEQYPYLPELKESVLSAEPRPRVVRYGDTTAAIQDEAYAALTGEKSAEDALASLQQRLAGLVDGP</sequence>
<reference evidence="6" key="1">
    <citation type="journal article" date="2019" name="Int. J. Syst. Evol. Microbiol.">
        <title>The Global Catalogue of Microorganisms (GCM) 10K type strain sequencing project: providing services to taxonomists for standard genome sequencing and annotation.</title>
        <authorList>
            <consortium name="The Broad Institute Genomics Platform"/>
            <consortium name="The Broad Institute Genome Sequencing Center for Infectious Disease"/>
            <person name="Wu L."/>
            <person name="Ma J."/>
        </authorList>
    </citation>
    <scope>NUCLEOTIDE SEQUENCE [LARGE SCALE GENOMIC DNA]</scope>
    <source>
        <strain evidence="6">KCTC 32255</strain>
    </source>
</reference>
<comment type="similarity">
    <text evidence="1">Belongs to the bacterial solute-binding protein 1 family.</text>
</comment>
<dbReference type="EMBL" id="JBHSXX010000001">
    <property type="protein sequence ID" value="MFC6865858.1"/>
    <property type="molecule type" value="Genomic_DNA"/>
</dbReference>
<dbReference type="SUPFAM" id="SSF53850">
    <property type="entry name" value="Periplasmic binding protein-like II"/>
    <property type="match status" value="1"/>
</dbReference>
<dbReference type="PANTHER" id="PTHR43649">
    <property type="entry name" value="ARABINOSE-BINDING PROTEIN-RELATED"/>
    <property type="match status" value="1"/>
</dbReference>
<evidence type="ECO:0000313" key="5">
    <source>
        <dbReference type="EMBL" id="MFC6865858.1"/>
    </source>
</evidence>
<keyword evidence="2" id="KW-0813">Transport</keyword>
<feature type="signal peptide" evidence="4">
    <location>
        <begin position="1"/>
        <end position="21"/>
    </location>
</feature>
<protein>
    <submittedName>
        <fullName evidence="5">ABC transporter substrate-binding protein</fullName>
    </submittedName>
</protein>
<comment type="caution">
    <text evidence="5">The sequence shown here is derived from an EMBL/GenBank/DDBJ whole genome shotgun (WGS) entry which is preliminary data.</text>
</comment>
<dbReference type="PANTHER" id="PTHR43649:SF34">
    <property type="entry name" value="ABC TRANSPORTER PERIPLASMIC-BINDING PROTEIN YCJN-RELATED"/>
    <property type="match status" value="1"/>
</dbReference>
<accession>A0ABW2BSR3</accession>
<dbReference type="Gene3D" id="3.40.190.10">
    <property type="entry name" value="Periplasmic binding protein-like II"/>
    <property type="match status" value="2"/>
</dbReference>
<dbReference type="InterPro" id="IPR050490">
    <property type="entry name" value="Bact_solute-bd_prot1"/>
</dbReference>
<evidence type="ECO:0000256" key="1">
    <source>
        <dbReference type="ARBA" id="ARBA00008520"/>
    </source>
</evidence>
<evidence type="ECO:0000256" key="3">
    <source>
        <dbReference type="ARBA" id="ARBA00022729"/>
    </source>
</evidence>
<evidence type="ECO:0000256" key="2">
    <source>
        <dbReference type="ARBA" id="ARBA00022448"/>
    </source>
</evidence>
<dbReference type="InterPro" id="IPR006059">
    <property type="entry name" value="SBP"/>
</dbReference>
<proteinExistence type="inferred from homology"/>
<evidence type="ECO:0000256" key="4">
    <source>
        <dbReference type="SAM" id="SignalP"/>
    </source>
</evidence>
<keyword evidence="6" id="KW-1185">Reference proteome</keyword>
<name>A0ABW2BSR3_9PSEU</name>
<evidence type="ECO:0000313" key="6">
    <source>
        <dbReference type="Proteomes" id="UP001596337"/>
    </source>
</evidence>
<dbReference type="RefSeq" id="WP_345402746.1">
    <property type="nucleotide sequence ID" value="NZ_BAABLA010000111.1"/>
</dbReference>
<dbReference type="Proteomes" id="UP001596337">
    <property type="component" value="Unassembled WGS sequence"/>
</dbReference>
<feature type="chain" id="PRO_5047343667" evidence="4">
    <location>
        <begin position="22"/>
        <end position="435"/>
    </location>
</feature>
<organism evidence="5 6">
    <name type="scientific">Haloechinothrix salitolerans</name>
    <dbReference type="NCBI Taxonomy" id="926830"/>
    <lineage>
        <taxon>Bacteria</taxon>
        <taxon>Bacillati</taxon>
        <taxon>Actinomycetota</taxon>
        <taxon>Actinomycetes</taxon>
        <taxon>Pseudonocardiales</taxon>
        <taxon>Pseudonocardiaceae</taxon>
        <taxon>Haloechinothrix</taxon>
    </lineage>
</organism>
<dbReference type="CDD" id="cd14750">
    <property type="entry name" value="PBP2_TMBP"/>
    <property type="match status" value="1"/>
</dbReference>